<dbReference type="HOGENOM" id="CLU_1127476_0_0_7"/>
<protein>
    <submittedName>
        <fullName evidence="1">Uncharacterized protein</fullName>
    </submittedName>
</protein>
<gene>
    <name evidence="1" type="ORF">ETSY1_05005</name>
</gene>
<sequence>MWLMYGPRWFVWLAGFMLVGAAPPGFTAQYQLRLANLEDKLFSSYVEMQGQPFRADRHILPRLEASLSQDFSPHLLIDRSVRVILPRGASVPPQQAGVTVRMPNRDDAWTRVQWDSEPGVYQVLRISSNDVHYQELTAVAVKRDGVLRALPVYSISLFGPQKLSAPSMPSTYIDYYLERGTFDALMQKHALSPDGLSVLVGRSHDPRYPDQLYIRVQMPSDAKQFTVVLAWKDRDELRHDGNERDPRNR</sequence>
<dbReference type="Proteomes" id="UP000019141">
    <property type="component" value="Unassembled WGS sequence"/>
</dbReference>
<organism evidence="1 2">
    <name type="scientific">Entotheonella factor</name>
    <dbReference type="NCBI Taxonomy" id="1429438"/>
    <lineage>
        <taxon>Bacteria</taxon>
        <taxon>Pseudomonadati</taxon>
        <taxon>Nitrospinota/Tectimicrobiota group</taxon>
        <taxon>Candidatus Tectimicrobiota</taxon>
        <taxon>Candidatus Entotheonellia</taxon>
        <taxon>Candidatus Entotheonellales</taxon>
        <taxon>Candidatus Entotheonellaceae</taxon>
        <taxon>Candidatus Entotheonella</taxon>
    </lineage>
</organism>
<accession>W4LWC1</accession>
<dbReference type="AlphaFoldDB" id="W4LWC1"/>
<comment type="caution">
    <text evidence="1">The sequence shown here is derived from an EMBL/GenBank/DDBJ whole genome shotgun (WGS) entry which is preliminary data.</text>
</comment>
<evidence type="ECO:0000313" key="1">
    <source>
        <dbReference type="EMBL" id="ETX02061.1"/>
    </source>
</evidence>
<evidence type="ECO:0000313" key="2">
    <source>
        <dbReference type="Proteomes" id="UP000019141"/>
    </source>
</evidence>
<proteinExistence type="predicted"/>
<keyword evidence="2" id="KW-1185">Reference proteome</keyword>
<name>W4LWC1_ENTF1</name>
<dbReference type="EMBL" id="AZHW01000179">
    <property type="protein sequence ID" value="ETX02061.1"/>
    <property type="molecule type" value="Genomic_DNA"/>
</dbReference>
<reference evidence="1 2" key="1">
    <citation type="journal article" date="2014" name="Nature">
        <title>An environmental bacterial taxon with a large and distinct metabolic repertoire.</title>
        <authorList>
            <person name="Wilson M.C."/>
            <person name="Mori T."/>
            <person name="Ruckert C."/>
            <person name="Uria A.R."/>
            <person name="Helf M.J."/>
            <person name="Takada K."/>
            <person name="Gernert C."/>
            <person name="Steffens U.A."/>
            <person name="Heycke N."/>
            <person name="Schmitt S."/>
            <person name="Rinke C."/>
            <person name="Helfrich E.J."/>
            <person name="Brachmann A.O."/>
            <person name="Gurgui C."/>
            <person name="Wakimoto T."/>
            <person name="Kracht M."/>
            <person name="Crusemann M."/>
            <person name="Hentschel U."/>
            <person name="Abe I."/>
            <person name="Matsunaga S."/>
            <person name="Kalinowski J."/>
            <person name="Takeyama H."/>
            <person name="Piel J."/>
        </authorList>
    </citation>
    <scope>NUCLEOTIDE SEQUENCE [LARGE SCALE GENOMIC DNA]</scope>
    <source>
        <strain evidence="2">TSY1</strain>
    </source>
</reference>